<dbReference type="EMBL" id="ML977166">
    <property type="protein sequence ID" value="KAF1984724.1"/>
    <property type="molecule type" value="Genomic_DNA"/>
</dbReference>
<feature type="transmembrane region" description="Helical" evidence="1">
    <location>
        <begin position="181"/>
        <end position="201"/>
    </location>
</feature>
<keyword evidence="3" id="KW-1185">Reference proteome</keyword>
<keyword evidence="1" id="KW-0472">Membrane</keyword>
<keyword evidence="1" id="KW-1133">Transmembrane helix</keyword>
<sequence length="355" mass="38807">MSPHPPSNTFVKALRTVYNPIGFTRGYNFTLFVIFAGALLGFTLARLPYLAFNSQFCGSGSGGAAPGECYYYMQPRYNVGIKLHLYCILPASFLAVWQFVPIIRHRAILFHRINGYLIVLLALVANAGALMIARVAFGGDLSTQGAVGVLVILTTVSIGLAYYNIKRLQIDQHRAWMLRTWFYFGTIITTRLIMITTTTIISSAGTYYASRPCAQLDYIFRHSEKATTSFYPACASYYNTTSTSPSATATSAQAIIHADFNSSNPAEIGVALGLPFGMSLWIALWLHAVGVETYLRLTPKEAGRLRQVSYERQVEAGLSRPGDSGLTVQRCGDAEGWVPDTGVGKMGGEVQDVSD</sequence>
<keyword evidence="1" id="KW-0812">Transmembrane</keyword>
<dbReference type="Proteomes" id="UP000800041">
    <property type="component" value="Unassembled WGS sequence"/>
</dbReference>
<evidence type="ECO:0008006" key="4">
    <source>
        <dbReference type="Google" id="ProtNLM"/>
    </source>
</evidence>
<name>A0A6G1GV98_9PEZI</name>
<dbReference type="InterPro" id="IPR018750">
    <property type="entry name" value="DUF2306_membrane"/>
</dbReference>
<organism evidence="2 3">
    <name type="scientific">Aulographum hederae CBS 113979</name>
    <dbReference type="NCBI Taxonomy" id="1176131"/>
    <lineage>
        <taxon>Eukaryota</taxon>
        <taxon>Fungi</taxon>
        <taxon>Dikarya</taxon>
        <taxon>Ascomycota</taxon>
        <taxon>Pezizomycotina</taxon>
        <taxon>Dothideomycetes</taxon>
        <taxon>Pleosporomycetidae</taxon>
        <taxon>Aulographales</taxon>
        <taxon>Aulographaceae</taxon>
    </lineage>
</organism>
<accession>A0A6G1GV98</accession>
<protein>
    <recommendedName>
        <fullName evidence="4">DUF2306 domain-containing protein</fullName>
    </recommendedName>
</protein>
<feature type="transmembrane region" description="Helical" evidence="1">
    <location>
        <begin position="115"/>
        <end position="137"/>
    </location>
</feature>
<feature type="transmembrane region" description="Helical" evidence="1">
    <location>
        <begin position="143"/>
        <end position="165"/>
    </location>
</feature>
<proteinExistence type="predicted"/>
<feature type="transmembrane region" description="Helical" evidence="1">
    <location>
        <begin position="268"/>
        <end position="286"/>
    </location>
</feature>
<evidence type="ECO:0000313" key="3">
    <source>
        <dbReference type="Proteomes" id="UP000800041"/>
    </source>
</evidence>
<gene>
    <name evidence="2" type="ORF">K402DRAFT_335803</name>
</gene>
<dbReference type="OrthoDB" id="193478at2759"/>
<evidence type="ECO:0000256" key="1">
    <source>
        <dbReference type="SAM" id="Phobius"/>
    </source>
</evidence>
<feature type="transmembrane region" description="Helical" evidence="1">
    <location>
        <begin position="29"/>
        <end position="49"/>
    </location>
</feature>
<dbReference type="AlphaFoldDB" id="A0A6G1GV98"/>
<evidence type="ECO:0000313" key="2">
    <source>
        <dbReference type="EMBL" id="KAF1984724.1"/>
    </source>
</evidence>
<reference evidence="2" key="1">
    <citation type="journal article" date="2020" name="Stud. Mycol.">
        <title>101 Dothideomycetes genomes: a test case for predicting lifestyles and emergence of pathogens.</title>
        <authorList>
            <person name="Haridas S."/>
            <person name="Albert R."/>
            <person name="Binder M."/>
            <person name="Bloem J."/>
            <person name="Labutti K."/>
            <person name="Salamov A."/>
            <person name="Andreopoulos B."/>
            <person name="Baker S."/>
            <person name="Barry K."/>
            <person name="Bills G."/>
            <person name="Bluhm B."/>
            <person name="Cannon C."/>
            <person name="Castanera R."/>
            <person name="Culley D."/>
            <person name="Daum C."/>
            <person name="Ezra D."/>
            <person name="Gonzalez J."/>
            <person name="Henrissat B."/>
            <person name="Kuo A."/>
            <person name="Liang C."/>
            <person name="Lipzen A."/>
            <person name="Lutzoni F."/>
            <person name="Magnuson J."/>
            <person name="Mondo S."/>
            <person name="Nolan M."/>
            <person name="Ohm R."/>
            <person name="Pangilinan J."/>
            <person name="Park H.-J."/>
            <person name="Ramirez L."/>
            <person name="Alfaro M."/>
            <person name="Sun H."/>
            <person name="Tritt A."/>
            <person name="Yoshinaga Y."/>
            <person name="Zwiers L.-H."/>
            <person name="Turgeon B."/>
            <person name="Goodwin S."/>
            <person name="Spatafora J."/>
            <person name="Crous P."/>
            <person name="Grigoriev I."/>
        </authorList>
    </citation>
    <scope>NUCLEOTIDE SEQUENCE</scope>
    <source>
        <strain evidence="2">CBS 113979</strain>
    </source>
</reference>
<dbReference type="Pfam" id="PF10067">
    <property type="entry name" value="DUF2306"/>
    <property type="match status" value="1"/>
</dbReference>
<feature type="transmembrane region" description="Helical" evidence="1">
    <location>
        <begin position="83"/>
        <end position="103"/>
    </location>
</feature>